<dbReference type="SUPFAM" id="SSF56784">
    <property type="entry name" value="HAD-like"/>
    <property type="match status" value="1"/>
</dbReference>
<dbReference type="PANTHER" id="PTHR14269">
    <property type="entry name" value="CDP-DIACYLGLYCEROL--GLYCEROL-3-PHOSPHATE 3-PHOSPHATIDYLTRANSFERASE-RELATED"/>
    <property type="match status" value="1"/>
</dbReference>
<name>A0A0A9GAP2_ARUDO</name>
<dbReference type="EMBL" id="GBRH01177362">
    <property type="protein sequence ID" value="JAE20534.1"/>
    <property type="molecule type" value="Transcribed_RNA"/>
</dbReference>
<dbReference type="Gene3D" id="3.40.50.1000">
    <property type="entry name" value="HAD superfamily/HAD-like"/>
    <property type="match status" value="1"/>
</dbReference>
<dbReference type="InterPro" id="IPR050324">
    <property type="entry name" value="CDP-alcohol_PTase-I"/>
</dbReference>
<proteinExistence type="predicted"/>
<dbReference type="InterPro" id="IPR036412">
    <property type="entry name" value="HAD-like_sf"/>
</dbReference>
<evidence type="ECO:0008006" key="2">
    <source>
        <dbReference type="Google" id="ProtNLM"/>
    </source>
</evidence>
<dbReference type="Pfam" id="PF13242">
    <property type="entry name" value="Hydrolase_like"/>
    <property type="match status" value="1"/>
</dbReference>
<dbReference type="GO" id="GO:0005739">
    <property type="term" value="C:mitochondrion"/>
    <property type="evidence" value="ECO:0007669"/>
    <property type="project" value="TreeGrafter"/>
</dbReference>
<evidence type="ECO:0000313" key="1">
    <source>
        <dbReference type="EMBL" id="JAE20534.1"/>
    </source>
</evidence>
<dbReference type="GO" id="GO:0046474">
    <property type="term" value="P:glycerophospholipid biosynthetic process"/>
    <property type="evidence" value="ECO:0007669"/>
    <property type="project" value="TreeGrafter"/>
</dbReference>
<sequence length="128" mass="14308">MGAFRIALESIFNQVNDNPLKYTSYGKPNPFVFKNAAKILEKLVMSMYPNSQASKEVKESQFSTIYMVGDNPKVDINGALKAGHPWSSVLTRTGVFRGKDNDPQFPADLVVDTVEDAINCIFEKECIR</sequence>
<reference evidence="1" key="1">
    <citation type="submission" date="2014-09" db="EMBL/GenBank/DDBJ databases">
        <authorList>
            <person name="Magalhaes I.L.F."/>
            <person name="Oliveira U."/>
            <person name="Santos F.R."/>
            <person name="Vidigal T.H.D.A."/>
            <person name="Brescovit A.D."/>
            <person name="Santos A.J."/>
        </authorList>
    </citation>
    <scope>NUCLEOTIDE SEQUENCE</scope>
    <source>
        <tissue evidence="1">Shoot tissue taken approximately 20 cm above the soil surface</tissue>
    </source>
</reference>
<reference evidence="1" key="2">
    <citation type="journal article" date="2015" name="Data Brief">
        <title>Shoot transcriptome of the giant reed, Arundo donax.</title>
        <authorList>
            <person name="Barrero R.A."/>
            <person name="Guerrero F.D."/>
            <person name="Moolhuijzen P."/>
            <person name="Goolsby J.A."/>
            <person name="Tidwell J."/>
            <person name="Bellgard S.E."/>
            <person name="Bellgard M.I."/>
        </authorList>
    </citation>
    <scope>NUCLEOTIDE SEQUENCE</scope>
    <source>
        <tissue evidence="1">Shoot tissue taken approximately 20 cm above the soil surface</tissue>
    </source>
</reference>
<dbReference type="InterPro" id="IPR023214">
    <property type="entry name" value="HAD_sf"/>
</dbReference>
<accession>A0A0A9GAP2</accession>
<organism evidence="1">
    <name type="scientific">Arundo donax</name>
    <name type="common">Giant reed</name>
    <name type="synonym">Donax arundinaceus</name>
    <dbReference type="NCBI Taxonomy" id="35708"/>
    <lineage>
        <taxon>Eukaryota</taxon>
        <taxon>Viridiplantae</taxon>
        <taxon>Streptophyta</taxon>
        <taxon>Embryophyta</taxon>
        <taxon>Tracheophyta</taxon>
        <taxon>Spermatophyta</taxon>
        <taxon>Magnoliopsida</taxon>
        <taxon>Liliopsida</taxon>
        <taxon>Poales</taxon>
        <taxon>Poaceae</taxon>
        <taxon>PACMAD clade</taxon>
        <taxon>Arundinoideae</taxon>
        <taxon>Arundineae</taxon>
        <taxon>Arundo</taxon>
    </lineage>
</organism>
<dbReference type="AlphaFoldDB" id="A0A0A9GAP2"/>
<dbReference type="PANTHER" id="PTHR14269:SF4">
    <property type="entry name" value="CAT EYE SYNDROME CRITICAL REGION PROTEIN 5"/>
    <property type="match status" value="1"/>
</dbReference>
<protein>
    <recommendedName>
        <fullName evidence="2">Hydrolase family protein / HAD-superfamily protein</fullName>
    </recommendedName>
</protein>